<dbReference type="PANTHER" id="PTHR11078:SF3">
    <property type="entry name" value="ANTITERMINATION NUSB DOMAIN-CONTAINING PROTEIN"/>
    <property type="match status" value="1"/>
</dbReference>
<dbReference type="GO" id="GO:0006353">
    <property type="term" value="P:DNA-templated transcription termination"/>
    <property type="evidence" value="ECO:0007669"/>
    <property type="project" value="UniProtKB-UniRule"/>
</dbReference>
<organism evidence="8 9">
    <name type="scientific">Candidatus Methylospira mobilis</name>
    <dbReference type="NCBI Taxonomy" id="1808979"/>
    <lineage>
        <taxon>Bacteria</taxon>
        <taxon>Pseudomonadati</taxon>
        <taxon>Pseudomonadota</taxon>
        <taxon>Gammaproteobacteria</taxon>
        <taxon>Methylococcales</taxon>
        <taxon>Methylococcaceae</taxon>
        <taxon>Candidatus Methylospira</taxon>
    </lineage>
</organism>
<evidence type="ECO:0000256" key="3">
    <source>
        <dbReference type="ARBA" id="ARBA00022884"/>
    </source>
</evidence>
<keyword evidence="4 6" id="KW-0805">Transcription regulation</keyword>
<dbReference type="EMBL" id="CP044205">
    <property type="protein sequence ID" value="QFY43335.1"/>
    <property type="molecule type" value="Genomic_DNA"/>
</dbReference>
<evidence type="ECO:0000256" key="2">
    <source>
        <dbReference type="ARBA" id="ARBA00022814"/>
    </source>
</evidence>
<keyword evidence="9" id="KW-1185">Reference proteome</keyword>
<evidence type="ECO:0000313" key="8">
    <source>
        <dbReference type="EMBL" id="QFY43335.1"/>
    </source>
</evidence>
<evidence type="ECO:0000256" key="5">
    <source>
        <dbReference type="ARBA" id="ARBA00023163"/>
    </source>
</evidence>
<dbReference type="RefSeq" id="WP_153249317.1">
    <property type="nucleotide sequence ID" value="NZ_CP044205.1"/>
</dbReference>
<reference evidence="8 9" key="1">
    <citation type="submission" date="2019-09" db="EMBL/GenBank/DDBJ databases">
        <title>Ecophysiology of the spiral-shaped methanotroph Methylospira mobilis as revealed by the complete genome sequence.</title>
        <authorList>
            <person name="Oshkin I.Y."/>
            <person name="Dedysh S.N."/>
            <person name="Miroshnikov K."/>
            <person name="Danilova O.V."/>
            <person name="Hakobyan A."/>
            <person name="Liesack W."/>
        </authorList>
    </citation>
    <scope>NUCLEOTIDE SEQUENCE [LARGE SCALE GENOMIC DNA]</scope>
    <source>
        <strain evidence="8 9">Shm1</strain>
    </source>
</reference>
<feature type="domain" description="NusB/RsmB/TIM44" evidence="7">
    <location>
        <begin position="10"/>
        <end position="132"/>
    </location>
</feature>
<dbReference type="InParanoid" id="A0A5Q0BHI7"/>
<dbReference type="Gene3D" id="1.10.940.10">
    <property type="entry name" value="NusB-like"/>
    <property type="match status" value="1"/>
</dbReference>
<dbReference type="OrthoDB" id="9789556at2"/>
<proteinExistence type="inferred from homology"/>
<dbReference type="PANTHER" id="PTHR11078">
    <property type="entry name" value="N UTILIZATION SUBSTANCE PROTEIN B-RELATED"/>
    <property type="match status" value="1"/>
</dbReference>
<dbReference type="GO" id="GO:0003723">
    <property type="term" value="F:RNA binding"/>
    <property type="evidence" value="ECO:0007669"/>
    <property type="project" value="UniProtKB-UniRule"/>
</dbReference>
<dbReference type="FunCoup" id="A0A5Q0BHI7">
    <property type="interactions" value="382"/>
</dbReference>
<dbReference type="GO" id="GO:0031564">
    <property type="term" value="P:transcription antitermination"/>
    <property type="evidence" value="ECO:0007669"/>
    <property type="project" value="UniProtKB-KW"/>
</dbReference>
<evidence type="ECO:0000256" key="6">
    <source>
        <dbReference type="HAMAP-Rule" id="MF_00073"/>
    </source>
</evidence>
<evidence type="ECO:0000256" key="1">
    <source>
        <dbReference type="ARBA" id="ARBA00005952"/>
    </source>
</evidence>
<dbReference type="KEGG" id="mmob:F6R98_12520"/>
<evidence type="ECO:0000256" key="4">
    <source>
        <dbReference type="ARBA" id="ARBA00023015"/>
    </source>
</evidence>
<dbReference type="Pfam" id="PF01029">
    <property type="entry name" value="NusB"/>
    <property type="match status" value="1"/>
</dbReference>
<keyword evidence="3 6" id="KW-0694">RNA-binding</keyword>
<dbReference type="Proteomes" id="UP000325755">
    <property type="component" value="Chromosome"/>
</dbReference>
<dbReference type="SUPFAM" id="SSF48013">
    <property type="entry name" value="NusB-like"/>
    <property type="match status" value="1"/>
</dbReference>
<dbReference type="AlphaFoldDB" id="A0A5Q0BHI7"/>
<dbReference type="InterPro" id="IPR011605">
    <property type="entry name" value="NusB_fam"/>
</dbReference>
<comment type="function">
    <text evidence="6">Involved in transcription antitermination. Required for transcription of ribosomal RNA (rRNA) genes. Binds specifically to the boxA antiterminator sequence of the ribosomal RNA (rrn) operons.</text>
</comment>
<dbReference type="NCBIfam" id="TIGR01951">
    <property type="entry name" value="nusB"/>
    <property type="match status" value="1"/>
</dbReference>
<keyword evidence="5 6" id="KW-0804">Transcription</keyword>
<sequence length="150" mass="16900">MSQAQARTLARKCALQAMYQWQLTGYDLVEIERQFVEEHGLGKAEVEYFKTLLHGIPARVDEIDASAAEFVDRPLKEIDPVERAILRVSGYELLFMPEIPYRVVLNEGVNLAKSFGASQGHRFINGILDKIAHKYRSVEIAAAKNGSLRP</sequence>
<dbReference type="InterPro" id="IPR035926">
    <property type="entry name" value="NusB-like_sf"/>
</dbReference>
<keyword evidence="2 6" id="KW-0889">Transcription antitermination</keyword>
<dbReference type="HAMAP" id="MF_00073">
    <property type="entry name" value="NusB"/>
    <property type="match status" value="1"/>
</dbReference>
<comment type="similarity">
    <text evidence="1 6">Belongs to the NusB family.</text>
</comment>
<gene>
    <name evidence="6 8" type="primary">nusB</name>
    <name evidence="8" type="ORF">F6R98_12520</name>
</gene>
<accession>A0A5Q0BHI7</accession>
<dbReference type="InterPro" id="IPR006027">
    <property type="entry name" value="NusB_RsmB_TIM44"/>
</dbReference>
<protein>
    <recommendedName>
        <fullName evidence="6">Transcription antitermination protein NusB</fullName>
    </recommendedName>
    <alternativeName>
        <fullName evidence="6">Antitermination factor NusB</fullName>
    </alternativeName>
</protein>
<dbReference type="GO" id="GO:0005829">
    <property type="term" value="C:cytosol"/>
    <property type="evidence" value="ECO:0007669"/>
    <property type="project" value="TreeGrafter"/>
</dbReference>
<evidence type="ECO:0000313" key="9">
    <source>
        <dbReference type="Proteomes" id="UP000325755"/>
    </source>
</evidence>
<evidence type="ECO:0000259" key="7">
    <source>
        <dbReference type="Pfam" id="PF01029"/>
    </source>
</evidence>
<name>A0A5Q0BHI7_9GAMM</name>